<dbReference type="STRING" id="1618671.UY67_C0015G0009"/>
<dbReference type="Proteomes" id="UP000034273">
    <property type="component" value="Unassembled WGS sequence"/>
</dbReference>
<accession>A0A0G1WZ47</accession>
<comment type="caution">
    <text evidence="2">The sequence shown here is derived from an EMBL/GenBank/DDBJ whole genome shotgun (WGS) entry which is preliminary data.</text>
</comment>
<feature type="transmembrane region" description="Helical" evidence="1">
    <location>
        <begin position="12"/>
        <end position="36"/>
    </location>
</feature>
<name>A0A0G1WZ47_9BACT</name>
<keyword evidence="1" id="KW-0472">Membrane</keyword>
<sequence length="131" mass="13879">MIHHPEQGFVALISAIIISAILLLFAATMGITSFFSRFNALDAELKERSSATADACVDEALAQLAFDPLYTGGVYSLNSLDQCRIGKVKTVGSTVSFAVQATSSGSAVTNLKISANVNDLSVLSWQETTVF</sequence>
<keyword evidence="1" id="KW-1133">Transmembrane helix</keyword>
<dbReference type="AlphaFoldDB" id="A0A0G1WZ47"/>
<protein>
    <submittedName>
        <fullName evidence="2">Uncharacterized protein</fullName>
    </submittedName>
</protein>
<evidence type="ECO:0000256" key="1">
    <source>
        <dbReference type="SAM" id="Phobius"/>
    </source>
</evidence>
<organism evidence="2 3">
    <name type="scientific">Candidatus Kaiserbacteria bacterium GW2011_GWA2_52_12</name>
    <dbReference type="NCBI Taxonomy" id="1618671"/>
    <lineage>
        <taxon>Bacteria</taxon>
        <taxon>Candidatus Kaiseribacteriota</taxon>
    </lineage>
</organism>
<reference evidence="2 3" key="1">
    <citation type="journal article" date="2015" name="Nature">
        <title>rRNA introns, odd ribosomes, and small enigmatic genomes across a large radiation of phyla.</title>
        <authorList>
            <person name="Brown C.T."/>
            <person name="Hug L.A."/>
            <person name="Thomas B.C."/>
            <person name="Sharon I."/>
            <person name="Castelle C.J."/>
            <person name="Singh A."/>
            <person name="Wilkins M.J."/>
            <person name="Williams K.H."/>
            <person name="Banfield J.F."/>
        </authorList>
    </citation>
    <scope>NUCLEOTIDE SEQUENCE [LARGE SCALE GENOMIC DNA]</scope>
</reference>
<evidence type="ECO:0000313" key="2">
    <source>
        <dbReference type="EMBL" id="KKW23865.1"/>
    </source>
</evidence>
<keyword evidence="1" id="KW-0812">Transmembrane</keyword>
<dbReference type="EMBL" id="LCQW01000015">
    <property type="protein sequence ID" value="KKW23865.1"/>
    <property type="molecule type" value="Genomic_DNA"/>
</dbReference>
<evidence type="ECO:0000313" key="3">
    <source>
        <dbReference type="Proteomes" id="UP000034273"/>
    </source>
</evidence>
<proteinExistence type="predicted"/>
<gene>
    <name evidence="2" type="ORF">UY67_C0015G0009</name>
</gene>